<dbReference type="SUPFAM" id="SSF52833">
    <property type="entry name" value="Thioredoxin-like"/>
    <property type="match status" value="5"/>
</dbReference>
<accession>A0A1W0WMT3</accession>
<proteinExistence type="inferred from homology"/>
<keyword evidence="5" id="KW-0256">Endoplasmic reticulum</keyword>
<dbReference type="EMBL" id="MTYJ01000074">
    <property type="protein sequence ID" value="OQV16467.1"/>
    <property type="molecule type" value="Genomic_DNA"/>
</dbReference>
<dbReference type="GO" id="GO:0003756">
    <property type="term" value="F:protein disulfide isomerase activity"/>
    <property type="evidence" value="ECO:0007669"/>
    <property type="project" value="TreeGrafter"/>
</dbReference>
<evidence type="ECO:0000256" key="2">
    <source>
        <dbReference type="ARBA" id="ARBA00004319"/>
    </source>
</evidence>
<evidence type="ECO:0000256" key="8">
    <source>
        <dbReference type="SAM" id="SignalP"/>
    </source>
</evidence>
<dbReference type="OrthoDB" id="427280at2759"/>
<dbReference type="GO" id="GO:0006457">
    <property type="term" value="P:protein folding"/>
    <property type="evidence" value="ECO:0007669"/>
    <property type="project" value="TreeGrafter"/>
</dbReference>
<dbReference type="Pfam" id="PF00085">
    <property type="entry name" value="Thioredoxin"/>
    <property type="match status" value="1"/>
</dbReference>
<dbReference type="InterPro" id="IPR013766">
    <property type="entry name" value="Thioredoxin_domain"/>
</dbReference>
<dbReference type="Proteomes" id="UP000192578">
    <property type="component" value="Unassembled WGS sequence"/>
</dbReference>
<dbReference type="CDD" id="cd02981">
    <property type="entry name" value="PDI_b_family"/>
    <property type="match status" value="1"/>
</dbReference>
<dbReference type="PROSITE" id="PS51352">
    <property type="entry name" value="THIOREDOXIN_2"/>
    <property type="match status" value="1"/>
</dbReference>
<feature type="chain" id="PRO_5013252471" description="protein disulfide-isomerase" evidence="8">
    <location>
        <begin position="31"/>
        <end position="657"/>
    </location>
</feature>
<keyword evidence="11" id="KW-1185">Reference proteome</keyword>
<feature type="domain" description="Thioredoxin" evidence="9">
    <location>
        <begin position="523"/>
        <end position="647"/>
    </location>
</feature>
<name>A0A1W0WMT3_HYPEX</name>
<organism evidence="10 11">
    <name type="scientific">Hypsibius exemplaris</name>
    <name type="common">Freshwater tardigrade</name>
    <dbReference type="NCBI Taxonomy" id="2072580"/>
    <lineage>
        <taxon>Eukaryota</taxon>
        <taxon>Metazoa</taxon>
        <taxon>Ecdysozoa</taxon>
        <taxon>Tardigrada</taxon>
        <taxon>Eutardigrada</taxon>
        <taxon>Parachela</taxon>
        <taxon>Hypsibioidea</taxon>
        <taxon>Hypsibiidae</taxon>
        <taxon>Hypsibius</taxon>
    </lineage>
</organism>
<evidence type="ECO:0000313" key="10">
    <source>
        <dbReference type="EMBL" id="OQV16467.1"/>
    </source>
</evidence>
<evidence type="ECO:0000256" key="7">
    <source>
        <dbReference type="ARBA" id="ARBA00023284"/>
    </source>
</evidence>
<dbReference type="Gene3D" id="3.40.30.10">
    <property type="entry name" value="Glutaredoxin"/>
    <property type="match status" value="5"/>
</dbReference>
<dbReference type="CDD" id="cd02961">
    <property type="entry name" value="PDI_a_family"/>
    <property type="match status" value="1"/>
</dbReference>
<comment type="catalytic activity">
    <reaction evidence="1">
        <text>Catalyzes the rearrangement of -S-S- bonds in proteins.</text>
        <dbReference type="EC" id="5.3.4.1"/>
    </reaction>
</comment>
<evidence type="ECO:0000256" key="1">
    <source>
        <dbReference type="ARBA" id="ARBA00001182"/>
    </source>
</evidence>
<keyword evidence="7" id="KW-0676">Redox-active center</keyword>
<dbReference type="InterPro" id="IPR036249">
    <property type="entry name" value="Thioredoxin-like_sf"/>
</dbReference>
<evidence type="ECO:0000256" key="3">
    <source>
        <dbReference type="ARBA" id="ARBA00006347"/>
    </source>
</evidence>
<comment type="caution">
    <text evidence="10">The sequence shown here is derived from an EMBL/GenBank/DDBJ whole genome shotgun (WGS) entry which is preliminary data.</text>
</comment>
<dbReference type="EC" id="5.3.4.1" evidence="4"/>
<dbReference type="GO" id="GO:0005783">
    <property type="term" value="C:endoplasmic reticulum"/>
    <property type="evidence" value="ECO:0007669"/>
    <property type="project" value="TreeGrafter"/>
</dbReference>
<evidence type="ECO:0000256" key="5">
    <source>
        <dbReference type="ARBA" id="ARBA00022824"/>
    </source>
</evidence>
<gene>
    <name evidence="10" type="ORF">BV898_09457</name>
</gene>
<feature type="signal peptide" evidence="8">
    <location>
        <begin position="1"/>
        <end position="30"/>
    </location>
</feature>
<comment type="subcellular location">
    <subcellularLocation>
        <location evidence="2">Endoplasmic reticulum lumen</location>
    </subcellularLocation>
</comment>
<dbReference type="Pfam" id="PF13848">
    <property type="entry name" value="Thioredoxin_6"/>
    <property type="match status" value="1"/>
</dbReference>
<keyword evidence="6" id="KW-0413">Isomerase</keyword>
<dbReference type="PANTHER" id="PTHR18929:SF132">
    <property type="entry name" value="PROTEIN DISULFIDE-ISOMERASE A3"/>
    <property type="match status" value="1"/>
</dbReference>
<dbReference type="AlphaFoldDB" id="A0A1W0WMT3"/>
<evidence type="ECO:0000256" key="4">
    <source>
        <dbReference type="ARBA" id="ARBA00012723"/>
    </source>
</evidence>
<comment type="similarity">
    <text evidence="3">Belongs to the protein disulfide isomerase family.</text>
</comment>
<dbReference type="PROSITE" id="PS51257">
    <property type="entry name" value="PROKAR_LIPOPROTEIN"/>
    <property type="match status" value="1"/>
</dbReference>
<dbReference type="GO" id="GO:0034976">
    <property type="term" value="P:response to endoplasmic reticulum stress"/>
    <property type="evidence" value="ECO:0007669"/>
    <property type="project" value="TreeGrafter"/>
</dbReference>
<evidence type="ECO:0000259" key="9">
    <source>
        <dbReference type="PROSITE" id="PS51352"/>
    </source>
</evidence>
<sequence length="657" mass="75451">MTDIPRTARSGIFQTLSLTFILSVTGCVHAQVLHHHPDHLHNPVHAEIITKHFGDTDVEFEHNVIILTKDNFYYMVGAHEILLALFGVSWDPKYNEVLSEFERAAGILQKDHPSMCLGRMDVSEHPEIVKKLDVRGEEPQFMFFYKNRAYAFEHSWKAEAIVKELIKRQEAAWYPPQNLPEHLPELAKADIERTVTSKDFSVIIYYSPTRLSSYRLLMELENALATINVPDTFFKVNIADSKDLRTVLGVPPVIKIYRKGKSYDYKGPKVTKGMVTYLRSQMQPPFVRLNTPKEVEDFLTKHQDKPTVLGYFETEKLPQFRLFTEAANTLRGDLYFVLVRQYIPTMGWEEHADSEKWRVGVILPKRDSDPDIVVAKDISQSKENMRSLEELLAFISFKSIPVVGHRTKKNKDTTYNRKPLLVGYMNVDWSKNGEKETLFVRHRIAQIAVQYPVSQITFTISNANDFKDEMQRFGLKDIGKDTELQLGIFGSDGEMYPLVTEARITSAVIQDFVKQYFEGKLIPYYRSETPLSEAENTDAVKILSAKEFDQVVIKSDKDILLSFCHPLCKVCKTLEESMLKIAEKKDYTGVQFLAMDTSLNDPPASYAVKTYPTLYMATPKNKSAPIKYNGKDYTTKELYKFLDKHVSSPRVLAKTEL</sequence>
<reference evidence="11" key="1">
    <citation type="submission" date="2017-01" db="EMBL/GenBank/DDBJ databases">
        <title>Comparative genomics of anhydrobiosis in the tardigrade Hypsibius dujardini.</title>
        <authorList>
            <person name="Yoshida Y."/>
            <person name="Koutsovoulos G."/>
            <person name="Laetsch D."/>
            <person name="Stevens L."/>
            <person name="Kumar S."/>
            <person name="Horikawa D."/>
            <person name="Ishino K."/>
            <person name="Komine S."/>
            <person name="Tomita M."/>
            <person name="Blaxter M."/>
            <person name="Arakawa K."/>
        </authorList>
    </citation>
    <scope>NUCLEOTIDE SEQUENCE [LARGE SCALE GENOMIC DNA]</scope>
    <source>
        <strain evidence="11">Z151</strain>
    </source>
</reference>
<protein>
    <recommendedName>
        <fullName evidence="4">protein disulfide-isomerase</fullName>
        <ecNumber evidence="4">5.3.4.1</ecNumber>
    </recommendedName>
</protein>
<keyword evidence="8" id="KW-0732">Signal</keyword>
<dbReference type="PANTHER" id="PTHR18929">
    <property type="entry name" value="PROTEIN DISULFIDE ISOMERASE"/>
    <property type="match status" value="1"/>
</dbReference>
<evidence type="ECO:0000256" key="6">
    <source>
        <dbReference type="ARBA" id="ARBA00023235"/>
    </source>
</evidence>
<evidence type="ECO:0000313" key="11">
    <source>
        <dbReference type="Proteomes" id="UP000192578"/>
    </source>
</evidence>